<dbReference type="EMBL" id="NKXO01000011">
    <property type="protein sequence ID" value="PKQ70074.1"/>
    <property type="molecule type" value="Genomic_DNA"/>
</dbReference>
<name>A0A2N3IID9_9BACT</name>
<dbReference type="InterPro" id="IPR026444">
    <property type="entry name" value="Secre_tail"/>
</dbReference>
<protein>
    <submittedName>
        <fullName evidence="2">Por secretion system C-terminal sorting domain</fullName>
    </submittedName>
</protein>
<reference evidence="2 3" key="1">
    <citation type="submission" date="2017-06" db="EMBL/GenBank/DDBJ databases">
        <title>Raineya orbicola gen. nov., sp. nov. a slightly thermophilic bacterium of the phylum Bacteroidetes and the description of Raineyaceae fam. nov.</title>
        <authorList>
            <person name="Albuquerque L."/>
            <person name="Polonia A.R.M."/>
            <person name="Barroso C."/>
            <person name="Froufe H.J.C."/>
            <person name="Lage O."/>
            <person name="Lobo-Da-Cunha A."/>
            <person name="Egas C."/>
            <person name="Da Costa M.S."/>
        </authorList>
    </citation>
    <scope>NUCLEOTIDE SEQUENCE [LARGE SCALE GENOMIC DNA]</scope>
    <source>
        <strain evidence="2 3">SPSPC-11</strain>
    </source>
</reference>
<organism evidence="2 3">
    <name type="scientific">Raineya orbicola</name>
    <dbReference type="NCBI Taxonomy" id="2016530"/>
    <lineage>
        <taxon>Bacteria</taxon>
        <taxon>Pseudomonadati</taxon>
        <taxon>Bacteroidota</taxon>
        <taxon>Cytophagia</taxon>
        <taxon>Cytophagales</taxon>
        <taxon>Raineyaceae</taxon>
        <taxon>Raineya</taxon>
    </lineage>
</organism>
<sequence>MLNKLLFTFFFVCFGAKSIFAQIKIYPITQKQQQPTNTLQRTAPLNLPFFDDFLGKEIDNNLWQNAGASVTNGIAKNPKSRGVVTLDSYKQNGKAYNITSPIAEGYSDTLTSRPIDLSGYSPASNVFLSFFVQEQGLGEQPDNSDFLLLQAKDINNNWLNIWQKNGNSTPTNEFEQVIFPLTNPNFFHVDFQFRFLRYGRISGNFDVWHIDYVYLNHSRNPADTCYPDIATRQSIGGYLKKLSAMPLKHFKEHPNPASLLADTLFFRVKNLSCNFRVINYTAELNDQISNSNLLASLPITAPVSNPFIIFPDDDFVLKVKPQNFSLPPSATKLQLETKLTINVSDGNTVIPPIDFRNNDTIRQVTILDNYYAYDDGEAEYVAGVNQRLGRIAVRFVLPQEAQLSDVDICFLPFIKDMSNQTFVLSVWKKVSGRTQEVLFQKAFPIKYPSQPNGFVRFPVDSFQTLYVKDTIFVGIQQTTDDLLAIGFDANNNSFDEVFYNIAGIWEQESNIRGSLMIRPVFRNDAITALNESPESFIQIFPNPAQNYVQITGISPLRVELYDLQSRKQNFSWDKTTQQLHFNLAKGLYLLKIQDPKGKWWQKKLVVNN</sequence>
<gene>
    <name evidence="2" type="ORF">Rain11_0878</name>
</gene>
<feature type="domain" description="Secretion system C-terminal sorting" evidence="1">
    <location>
        <begin position="539"/>
        <end position="606"/>
    </location>
</feature>
<dbReference type="Pfam" id="PF18962">
    <property type="entry name" value="Por_Secre_tail"/>
    <property type="match status" value="1"/>
</dbReference>
<dbReference type="RefSeq" id="WP_101358142.1">
    <property type="nucleotide sequence ID" value="NZ_NKXO01000011.1"/>
</dbReference>
<proteinExistence type="predicted"/>
<evidence type="ECO:0000313" key="3">
    <source>
        <dbReference type="Proteomes" id="UP000233387"/>
    </source>
</evidence>
<evidence type="ECO:0000259" key="1">
    <source>
        <dbReference type="Pfam" id="PF18962"/>
    </source>
</evidence>
<evidence type="ECO:0000313" key="2">
    <source>
        <dbReference type="EMBL" id="PKQ70074.1"/>
    </source>
</evidence>
<accession>A0A2N3IID9</accession>
<keyword evidence="3" id="KW-1185">Reference proteome</keyword>
<comment type="caution">
    <text evidence="2">The sequence shown here is derived from an EMBL/GenBank/DDBJ whole genome shotgun (WGS) entry which is preliminary data.</text>
</comment>
<dbReference type="OrthoDB" id="1488838at2"/>
<dbReference type="Proteomes" id="UP000233387">
    <property type="component" value="Unassembled WGS sequence"/>
</dbReference>
<dbReference type="Gene3D" id="2.60.120.260">
    <property type="entry name" value="Galactose-binding domain-like"/>
    <property type="match status" value="1"/>
</dbReference>
<dbReference type="NCBIfam" id="TIGR04183">
    <property type="entry name" value="Por_Secre_tail"/>
    <property type="match status" value="1"/>
</dbReference>
<dbReference type="AlphaFoldDB" id="A0A2N3IID9"/>